<gene>
    <name evidence="1" type="ORF">SAMN05421866_0619</name>
</gene>
<reference evidence="2" key="1">
    <citation type="submission" date="2016-11" db="EMBL/GenBank/DDBJ databases">
        <authorList>
            <person name="Varghese N."/>
            <person name="Submissions S."/>
        </authorList>
    </citation>
    <scope>NUCLEOTIDE SEQUENCE [LARGE SCALE GENOMIC DNA]</scope>
    <source>
        <strain evidence="2">DSM 19055</strain>
    </source>
</reference>
<dbReference type="AlphaFoldDB" id="A0A1M5K9A9"/>
<evidence type="ECO:0008006" key="3">
    <source>
        <dbReference type="Google" id="ProtNLM"/>
    </source>
</evidence>
<dbReference type="STRING" id="421058.SAMN05421866_0619"/>
<evidence type="ECO:0000313" key="1">
    <source>
        <dbReference type="EMBL" id="SHG49442.1"/>
    </source>
</evidence>
<dbReference type="EMBL" id="FQWT01000001">
    <property type="protein sequence ID" value="SHG49442.1"/>
    <property type="molecule type" value="Genomic_DNA"/>
</dbReference>
<evidence type="ECO:0000313" key="2">
    <source>
        <dbReference type="Proteomes" id="UP000184047"/>
    </source>
</evidence>
<sequence length="109" mass="12592">MIQQLKMKTLNFLVIGKNQEILETLKRIIENNDGWKAEIQSDEMVCRDYIEENQVDIVLLSSGLDEEFENEIKVFCENLDKDVKVIDHYGGGSGLLKNEVYTLFPNLQP</sequence>
<dbReference type="Proteomes" id="UP000184047">
    <property type="component" value="Unassembled WGS sequence"/>
</dbReference>
<organism evidence="1 2">
    <name type="scientific">Chryseobacterium oranimense</name>
    <dbReference type="NCBI Taxonomy" id="421058"/>
    <lineage>
        <taxon>Bacteria</taxon>
        <taxon>Pseudomonadati</taxon>
        <taxon>Bacteroidota</taxon>
        <taxon>Flavobacteriia</taxon>
        <taxon>Flavobacteriales</taxon>
        <taxon>Weeksellaceae</taxon>
        <taxon>Chryseobacterium group</taxon>
        <taxon>Chryseobacterium</taxon>
    </lineage>
</organism>
<protein>
    <recommendedName>
        <fullName evidence="3">V/A-type H+-transporting ATPase subunit F</fullName>
    </recommendedName>
</protein>
<keyword evidence="2" id="KW-1185">Reference proteome</keyword>
<dbReference type="eggNOG" id="COG0784">
    <property type="taxonomic scope" value="Bacteria"/>
</dbReference>
<proteinExistence type="predicted"/>
<name>A0A1M5K9A9_9FLAO</name>
<accession>A0A1M5K9A9</accession>